<evidence type="ECO:0000313" key="2">
    <source>
        <dbReference type="Proteomes" id="UP000688137"/>
    </source>
</evidence>
<dbReference type="EMBL" id="CAJJDM010000031">
    <property type="protein sequence ID" value="CAD8061692.1"/>
    <property type="molecule type" value="Genomic_DNA"/>
</dbReference>
<evidence type="ECO:0000313" key="1">
    <source>
        <dbReference type="EMBL" id="CAD8061692.1"/>
    </source>
</evidence>
<comment type="caution">
    <text evidence="1">The sequence shown here is derived from an EMBL/GenBank/DDBJ whole genome shotgun (WGS) entry which is preliminary data.</text>
</comment>
<proteinExistence type="predicted"/>
<reference evidence="1" key="1">
    <citation type="submission" date="2021-01" db="EMBL/GenBank/DDBJ databases">
        <authorList>
            <consortium name="Genoscope - CEA"/>
            <person name="William W."/>
        </authorList>
    </citation>
    <scope>NUCLEOTIDE SEQUENCE</scope>
</reference>
<dbReference type="Proteomes" id="UP000688137">
    <property type="component" value="Unassembled WGS sequence"/>
</dbReference>
<keyword evidence="2" id="KW-1185">Reference proteome</keyword>
<gene>
    <name evidence="1" type="ORF">PPRIM_AZ9-3.1.T0320083</name>
</gene>
<protein>
    <submittedName>
        <fullName evidence="1">Uncharacterized protein</fullName>
    </submittedName>
</protein>
<name>A0A8S1L7T4_PARPR</name>
<sequence>MQSQSQVPLQIEHYIIGKTLGVGRAIKIINKKKMKNSRMEPKIRREI</sequence>
<dbReference type="AlphaFoldDB" id="A0A8S1L7T4"/>
<accession>A0A8S1L7T4</accession>
<organism evidence="1 2">
    <name type="scientific">Paramecium primaurelia</name>
    <dbReference type="NCBI Taxonomy" id="5886"/>
    <lineage>
        <taxon>Eukaryota</taxon>
        <taxon>Sar</taxon>
        <taxon>Alveolata</taxon>
        <taxon>Ciliophora</taxon>
        <taxon>Intramacronucleata</taxon>
        <taxon>Oligohymenophorea</taxon>
        <taxon>Peniculida</taxon>
        <taxon>Parameciidae</taxon>
        <taxon>Paramecium</taxon>
    </lineage>
</organism>